<evidence type="ECO:0000313" key="1">
    <source>
        <dbReference type="EMBL" id="SFT15812.1"/>
    </source>
</evidence>
<protein>
    <submittedName>
        <fullName evidence="1">Exonuclease III</fullName>
    </submittedName>
</protein>
<dbReference type="Gene3D" id="3.60.10.10">
    <property type="entry name" value="Endonuclease/exonuclease/phosphatase"/>
    <property type="match status" value="1"/>
</dbReference>
<dbReference type="GO" id="GO:0004527">
    <property type="term" value="F:exonuclease activity"/>
    <property type="evidence" value="ECO:0007669"/>
    <property type="project" value="UniProtKB-KW"/>
</dbReference>
<dbReference type="Proteomes" id="UP000198785">
    <property type="component" value="Unassembled WGS sequence"/>
</dbReference>
<keyword evidence="2" id="KW-1185">Reference proteome</keyword>
<dbReference type="InterPro" id="IPR036691">
    <property type="entry name" value="Endo/exonu/phosph_ase_sf"/>
</dbReference>
<sequence>MKLIYWNSKKQSDFKTIECILGEENPDILFLSESNKNLFEDNKFYLELIDYEHFENPGCQRVIILKKKNLKLSLAIQSPFYTSVKCLDNNIFIISVHLPSQMFQHMDGLKSHIRLFRQDIDSLIGDSSKVDIIVIGDFNVNPFEKPMIDFDGFAASNSVNLRKKITHLQNTKELYYNPTWKLYRENSFPGTKYFRRPSASAYDVLEHHFLDQVVVSYSLSQKIIEEKIKVLEETTTKVFFDKMTSSILESDHLPLIYEFKT</sequence>
<proteinExistence type="predicted"/>
<dbReference type="AlphaFoldDB" id="A0A1I6VQ08"/>
<organism evidence="1 2">
    <name type="scientific">Sphingobacterium wenxiniae</name>
    <dbReference type="NCBI Taxonomy" id="683125"/>
    <lineage>
        <taxon>Bacteria</taxon>
        <taxon>Pseudomonadati</taxon>
        <taxon>Bacteroidota</taxon>
        <taxon>Sphingobacteriia</taxon>
        <taxon>Sphingobacteriales</taxon>
        <taxon>Sphingobacteriaceae</taxon>
        <taxon>Sphingobacterium</taxon>
    </lineage>
</organism>
<keyword evidence="1" id="KW-0540">Nuclease</keyword>
<dbReference type="EMBL" id="FOZZ01000016">
    <property type="protein sequence ID" value="SFT15812.1"/>
    <property type="molecule type" value="Genomic_DNA"/>
</dbReference>
<reference evidence="1 2" key="1">
    <citation type="submission" date="2016-10" db="EMBL/GenBank/DDBJ databases">
        <authorList>
            <person name="de Groot N.N."/>
        </authorList>
    </citation>
    <scope>NUCLEOTIDE SEQUENCE [LARGE SCALE GENOMIC DNA]</scope>
    <source>
        <strain evidence="1 2">DSM 22789</strain>
    </source>
</reference>
<accession>A0A1I6VQ08</accession>
<keyword evidence="1" id="KW-0269">Exonuclease</keyword>
<gene>
    <name evidence="1" type="ORF">SAMN05660206_11623</name>
</gene>
<dbReference type="SUPFAM" id="SSF56219">
    <property type="entry name" value="DNase I-like"/>
    <property type="match status" value="1"/>
</dbReference>
<evidence type="ECO:0000313" key="2">
    <source>
        <dbReference type="Proteomes" id="UP000198785"/>
    </source>
</evidence>
<dbReference type="STRING" id="683125.SAMN05660206_11623"/>
<keyword evidence="1" id="KW-0378">Hydrolase</keyword>
<name>A0A1I6VQ08_9SPHI</name>